<gene>
    <name evidence="10" type="ORF">AKO1_014975</name>
</gene>
<evidence type="ECO:0000313" key="11">
    <source>
        <dbReference type="Proteomes" id="UP001431209"/>
    </source>
</evidence>
<dbReference type="GO" id="GO:0007015">
    <property type="term" value="P:actin filament organization"/>
    <property type="evidence" value="ECO:0007669"/>
    <property type="project" value="TreeGrafter"/>
</dbReference>
<feature type="repeat" description="WD" evidence="6">
    <location>
        <begin position="124"/>
        <end position="166"/>
    </location>
</feature>
<feature type="domain" description="DUF1899" evidence="9">
    <location>
        <begin position="3"/>
        <end position="65"/>
    </location>
</feature>
<dbReference type="SMART" id="SM00320">
    <property type="entry name" value="WD40"/>
    <property type="match status" value="4"/>
</dbReference>
<sequence length="450" mass="49475">MSMIRQSKVRHAFGTASKAEFCYTDIKPAIGAFDTDNIKANTKFLALPWQSAGGHLAILKQTECGRIGNDVLLLSGHSGALTDVAFHPFNQNIVATGSVDTTVKVWSIPEDAPKETITQAEVSLDGHSKKISTILFHPTANHVLATAAFDSKLALWDIETGKEQISLGESVIKETIQSMSFNKNGSLLAATCKDKKLRIIDPRSQKVVQEADAHQGTKGSRVCWITGNDKIVSVGFSKNSERHIMIWNPEDLSSPLNNVEIDVASSLLMPFYDEGTNMLYLAGKGEANVRFFEVNNESPYVHFLSDYKSTESQRGMCALPKLALDVGNCEVARLFKLENKQVVPISFKIPRRGEQFASDLFPDTPSFEPALSASEWFGGANKDPIYTAVKPGDVAVPSSGSSFQPKVEKKEVVKEKTQAELKKENEELKQQVQALQKEVEQLKSQLGQNE</sequence>
<dbReference type="Gene3D" id="2.130.10.10">
    <property type="entry name" value="YVTN repeat-like/Quinoprotein amine dehydrogenase"/>
    <property type="match status" value="1"/>
</dbReference>
<evidence type="ECO:0000256" key="2">
    <source>
        <dbReference type="ARBA" id="ARBA00022574"/>
    </source>
</evidence>
<dbReference type="AlphaFoldDB" id="A0AAW2YZY3"/>
<keyword evidence="5" id="KW-0009">Actin-binding</keyword>
<dbReference type="PROSITE" id="PS50082">
    <property type="entry name" value="WD_REPEATS_2"/>
    <property type="match status" value="2"/>
</dbReference>
<keyword evidence="11" id="KW-1185">Reference proteome</keyword>
<keyword evidence="4 8" id="KW-0175">Coiled coil</keyword>
<keyword evidence="2 6" id="KW-0853">WD repeat</keyword>
<evidence type="ECO:0000259" key="9">
    <source>
        <dbReference type="SMART" id="SM01166"/>
    </source>
</evidence>
<name>A0AAW2YZY3_9EUKA</name>
<evidence type="ECO:0000256" key="8">
    <source>
        <dbReference type="SAM" id="Coils"/>
    </source>
</evidence>
<dbReference type="Proteomes" id="UP001431209">
    <property type="component" value="Unassembled WGS sequence"/>
</dbReference>
<dbReference type="SMART" id="SM01166">
    <property type="entry name" value="DUF1899"/>
    <property type="match status" value="1"/>
</dbReference>
<feature type="repeat" description="WD" evidence="6">
    <location>
        <begin position="74"/>
        <end position="116"/>
    </location>
</feature>
<dbReference type="PROSITE" id="PS00678">
    <property type="entry name" value="WD_REPEATS_1"/>
    <property type="match status" value="1"/>
</dbReference>
<dbReference type="InterPro" id="IPR036322">
    <property type="entry name" value="WD40_repeat_dom_sf"/>
</dbReference>
<dbReference type="Pfam" id="PF00400">
    <property type="entry name" value="WD40"/>
    <property type="match status" value="2"/>
</dbReference>
<dbReference type="FunFam" id="2.130.10.10:FF:000502">
    <property type="entry name" value="Coronin"/>
    <property type="match status" value="1"/>
</dbReference>
<accession>A0AAW2YZY3</accession>
<proteinExistence type="inferred from homology"/>
<evidence type="ECO:0000313" key="10">
    <source>
        <dbReference type="EMBL" id="KAL0483086.1"/>
    </source>
</evidence>
<evidence type="ECO:0000256" key="7">
    <source>
        <dbReference type="RuleBase" id="RU280818"/>
    </source>
</evidence>
<dbReference type="GO" id="GO:0051015">
    <property type="term" value="F:actin filament binding"/>
    <property type="evidence" value="ECO:0007669"/>
    <property type="project" value="TreeGrafter"/>
</dbReference>
<feature type="coiled-coil region" evidence="8">
    <location>
        <begin position="407"/>
        <end position="445"/>
    </location>
</feature>
<keyword evidence="3 7" id="KW-0677">Repeat</keyword>
<protein>
    <recommendedName>
        <fullName evidence="7">Coronin</fullName>
    </recommendedName>
</protein>
<dbReference type="EMBL" id="JAOPGA020000927">
    <property type="protein sequence ID" value="KAL0483086.1"/>
    <property type="molecule type" value="Genomic_DNA"/>
</dbReference>
<dbReference type="InterPro" id="IPR015943">
    <property type="entry name" value="WD40/YVTN_repeat-like_dom_sf"/>
</dbReference>
<dbReference type="PANTHER" id="PTHR10856">
    <property type="entry name" value="CORONIN"/>
    <property type="match status" value="1"/>
</dbReference>
<evidence type="ECO:0000256" key="3">
    <source>
        <dbReference type="ARBA" id="ARBA00022737"/>
    </source>
</evidence>
<evidence type="ECO:0000256" key="5">
    <source>
        <dbReference type="ARBA" id="ARBA00023203"/>
    </source>
</evidence>
<organism evidence="10 11">
    <name type="scientific">Acrasis kona</name>
    <dbReference type="NCBI Taxonomy" id="1008807"/>
    <lineage>
        <taxon>Eukaryota</taxon>
        <taxon>Discoba</taxon>
        <taxon>Heterolobosea</taxon>
        <taxon>Tetramitia</taxon>
        <taxon>Eutetramitia</taxon>
        <taxon>Acrasidae</taxon>
        <taxon>Acrasis</taxon>
    </lineage>
</organism>
<comment type="similarity">
    <text evidence="1 7">Belongs to the WD repeat coronin family.</text>
</comment>
<dbReference type="InterPro" id="IPR024977">
    <property type="entry name" value="Apc4-like_WD40_dom"/>
</dbReference>
<dbReference type="SMART" id="SM01167">
    <property type="entry name" value="DUF1900"/>
    <property type="match status" value="1"/>
</dbReference>
<reference evidence="10 11" key="1">
    <citation type="submission" date="2024-03" db="EMBL/GenBank/DDBJ databases">
        <title>The Acrasis kona genome and developmental transcriptomes reveal deep origins of eukaryotic multicellular pathways.</title>
        <authorList>
            <person name="Sheikh S."/>
            <person name="Fu C.-J."/>
            <person name="Brown M.W."/>
            <person name="Baldauf S.L."/>
        </authorList>
    </citation>
    <scope>NUCLEOTIDE SEQUENCE [LARGE SCALE GENOMIC DNA]</scope>
    <source>
        <strain evidence="10 11">ATCC MYA-3509</strain>
    </source>
</reference>
<dbReference type="Pfam" id="PF08953">
    <property type="entry name" value="DUF1899"/>
    <property type="match status" value="1"/>
</dbReference>
<evidence type="ECO:0000256" key="4">
    <source>
        <dbReference type="ARBA" id="ARBA00023054"/>
    </source>
</evidence>
<dbReference type="Pfam" id="PF16300">
    <property type="entry name" value="WD40_4"/>
    <property type="match status" value="1"/>
</dbReference>
<comment type="caution">
    <text evidence="10">The sequence shown here is derived from an EMBL/GenBank/DDBJ whole genome shotgun (WGS) entry which is preliminary data.</text>
</comment>
<dbReference type="Pfam" id="PF12894">
    <property type="entry name" value="ANAPC4_WD40"/>
    <property type="match status" value="1"/>
</dbReference>
<dbReference type="PANTHER" id="PTHR10856:SF0">
    <property type="entry name" value="CORONIN"/>
    <property type="match status" value="1"/>
</dbReference>
<dbReference type="InterPro" id="IPR001680">
    <property type="entry name" value="WD40_rpt"/>
</dbReference>
<dbReference type="InterPro" id="IPR019775">
    <property type="entry name" value="WD40_repeat_CS"/>
</dbReference>
<dbReference type="InterPro" id="IPR015505">
    <property type="entry name" value="Coronin"/>
</dbReference>
<evidence type="ECO:0000256" key="6">
    <source>
        <dbReference type="PROSITE-ProRule" id="PRU00221"/>
    </source>
</evidence>
<dbReference type="SUPFAM" id="SSF50978">
    <property type="entry name" value="WD40 repeat-like"/>
    <property type="match status" value="1"/>
</dbReference>
<dbReference type="InterPro" id="IPR015048">
    <property type="entry name" value="DUF1899"/>
</dbReference>
<dbReference type="PROSITE" id="PS50294">
    <property type="entry name" value="WD_REPEATS_REGION"/>
    <property type="match status" value="2"/>
</dbReference>
<evidence type="ECO:0000256" key="1">
    <source>
        <dbReference type="ARBA" id="ARBA00009482"/>
    </source>
</evidence>